<dbReference type="InterPro" id="IPR004117">
    <property type="entry name" value="7tm6_olfct_rcpt"/>
</dbReference>
<accession>A0A1S5VFS5</accession>
<evidence type="ECO:0000256" key="10">
    <source>
        <dbReference type="RuleBase" id="RU351113"/>
    </source>
</evidence>
<feature type="transmembrane region" description="Helical" evidence="10">
    <location>
        <begin position="273"/>
        <end position="292"/>
    </location>
</feature>
<reference evidence="11" key="1">
    <citation type="journal article" date="2017" name="Comp. Biochem. Physiol. Part D Genomics Proteomics">
        <title>Candidate chemosensory genes identified in the endoparasitoid Meteorus pulchricornis (Hymenoptera: Braconidae) by antennal transcriptome analysis.</title>
        <authorList>
            <person name="Sheng S."/>
            <person name="Liao C.W."/>
            <person name="Zheng Y."/>
            <person name="Zhou Y."/>
            <person name="Xu Y."/>
            <person name="Song W.M."/>
            <person name="He P."/>
            <person name="Zhang J."/>
            <person name="Wu F.A."/>
        </authorList>
    </citation>
    <scope>NUCLEOTIDE SEQUENCE</scope>
    <source>
        <strain evidence="11">Zhenjiang</strain>
    </source>
</reference>
<dbReference type="PANTHER" id="PTHR21137">
    <property type="entry name" value="ODORANT RECEPTOR"/>
    <property type="match status" value="1"/>
</dbReference>
<name>A0A1S5VFS5_9HYME</name>
<evidence type="ECO:0000256" key="9">
    <source>
        <dbReference type="ARBA" id="ARBA00023224"/>
    </source>
</evidence>
<evidence type="ECO:0000256" key="6">
    <source>
        <dbReference type="ARBA" id="ARBA00022989"/>
    </source>
</evidence>
<dbReference type="GO" id="GO:0004984">
    <property type="term" value="F:olfactory receptor activity"/>
    <property type="evidence" value="ECO:0007669"/>
    <property type="project" value="InterPro"/>
</dbReference>
<dbReference type="GO" id="GO:0005549">
    <property type="term" value="F:odorant binding"/>
    <property type="evidence" value="ECO:0007669"/>
    <property type="project" value="InterPro"/>
</dbReference>
<evidence type="ECO:0000256" key="1">
    <source>
        <dbReference type="ARBA" id="ARBA00004651"/>
    </source>
</evidence>
<feature type="transmembrane region" description="Helical" evidence="10">
    <location>
        <begin position="72"/>
        <end position="92"/>
    </location>
</feature>
<evidence type="ECO:0000313" key="11">
    <source>
        <dbReference type="EMBL" id="AQN78496.1"/>
    </source>
</evidence>
<dbReference type="GO" id="GO:0005886">
    <property type="term" value="C:plasma membrane"/>
    <property type="evidence" value="ECO:0007669"/>
    <property type="project" value="UniProtKB-SubCell"/>
</dbReference>
<evidence type="ECO:0000256" key="4">
    <source>
        <dbReference type="ARBA" id="ARBA00022692"/>
    </source>
</evidence>
<feature type="transmembrane region" description="Helical" evidence="10">
    <location>
        <begin position="304"/>
        <end position="324"/>
    </location>
</feature>
<keyword evidence="9 10" id="KW-0807">Transducer</keyword>
<dbReference type="PANTHER" id="PTHR21137:SF35">
    <property type="entry name" value="ODORANT RECEPTOR 19A-RELATED"/>
    <property type="match status" value="1"/>
</dbReference>
<keyword evidence="6 10" id="KW-1133">Transmembrane helix</keyword>
<sequence length="400" mass="46099">MGSAEKVDLSTAIQQTRWIFSALGIWPMMTSNTTTLERRLSVPVRIMCHSLLGFIVFPAFFHLFWVKMDVKMKIALLGPVGFAVGNLLKYLAIINRRKEIRKCIEQMESDWNEIQEDENRKIMMENVEKGKKVTTVCAVFTYTGGVSHQIMVPFLPGSIISIVGNSTKRMLVYPVYDTMFETQYTPVYEIMYLYHVFTGVIICTICIGACHLSILFITHVSGQNEILILKLKTLLDNHTEKEMNINDRIGEIVEHHRALIKFSYEVETSLREMCLICIMEALYIICTAQYYSMTAWRNNESFGALIYFILVNAFVLNCFIFCHVGELSKRQFYELGEAAYMTDWHRLSLRNAKAMFFIIRITQKSPKLTAGGLMELSYNGFVTVLKTTAAYFNIMRMVEF</sequence>
<comment type="similarity">
    <text evidence="10">Belongs to the insect chemoreceptor superfamily. Heteromeric odorant receptor channel (TC 1.A.69) family.</text>
</comment>
<keyword evidence="4 10" id="KW-0812">Transmembrane</keyword>
<evidence type="ECO:0000256" key="7">
    <source>
        <dbReference type="ARBA" id="ARBA00023136"/>
    </source>
</evidence>
<dbReference type="Pfam" id="PF02949">
    <property type="entry name" value="7tm_6"/>
    <property type="match status" value="1"/>
</dbReference>
<protein>
    <recommendedName>
        <fullName evidence="10">Odorant receptor</fullName>
    </recommendedName>
</protein>
<proteinExistence type="evidence at transcript level"/>
<evidence type="ECO:0000256" key="2">
    <source>
        <dbReference type="ARBA" id="ARBA00022475"/>
    </source>
</evidence>
<comment type="subcellular location">
    <subcellularLocation>
        <location evidence="1 10">Cell membrane</location>
        <topology evidence="1 10">Multi-pass membrane protein</topology>
    </subcellularLocation>
</comment>
<organism evidence="11">
    <name type="scientific">Meteorus pulchricornis</name>
    <dbReference type="NCBI Taxonomy" id="51522"/>
    <lineage>
        <taxon>Eukaryota</taxon>
        <taxon>Metazoa</taxon>
        <taxon>Ecdysozoa</taxon>
        <taxon>Arthropoda</taxon>
        <taxon>Hexapoda</taxon>
        <taxon>Insecta</taxon>
        <taxon>Pterygota</taxon>
        <taxon>Neoptera</taxon>
        <taxon>Endopterygota</taxon>
        <taxon>Hymenoptera</taxon>
        <taxon>Apocrita</taxon>
        <taxon>Ichneumonoidea</taxon>
        <taxon>Braconidae</taxon>
        <taxon>Meteorinae</taxon>
        <taxon>Meteorus</taxon>
    </lineage>
</organism>
<evidence type="ECO:0000256" key="3">
    <source>
        <dbReference type="ARBA" id="ARBA00022606"/>
    </source>
</evidence>
<feature type="transmembrane region" description="Helical" evidence="10">
    <location>
        <begin position="46"/>
        <end position="66"/>
    </location>
</feature>
<keyword evidence="7 10" id="KW-0472">Membrane</keyword>
<keyword evidence="8 10" id="KW-0675">Receptor</keyword>
<evidence type="ECO:0000256" key="8">
    <source>
        <dbReference type="ARBA" id="ARBA00023170"/>
    </source>
</evidence>
<keyword evidence="2" id="KW-1003">Cell membrane</keyword>
<evidence type="ECO:0000256" key="5">
    <source>
        <dbReference type="ARBA" id="ARBA00022725"/>
    </source>
</evidence>
<feature type="transmembrane region" description="Helical" evidence="10">
    <location>
        <begin position="133"/>
        <end position="151"/>
    </location>
</feature>
<comment type="caution">
    <text evidence="10">Lacks conserved residue(s) required for the propagation of feature annotation.</text>
</comment>
<dbReference type="EMBL" id="KY445561">
    <property type="protein sequence ID" value="AQN78496.1"/>
    <property type="molecule type" value="mRNA"/>
</dbReference>
<keyword evidence="3 10" id="KW-0716">Sensory transduction</keyword>
<dbReference type="GO" id="GO:0007165">
    <property type="term" value="P:signal transduction"/>
    <property type="evidence" value="ECO:0007669"/>
    <property type="project" value="UniProtKB-KW"/>
</dbReference>
<feature type="transmembrane region" description="Helical" evidence="10">
    <location>
        <begin position="192"/>
        <end position="217"/>
    </location>
</feature>
<keyword evidence="5 10" id="KW-0552">Olfaction</keyword>
<dbReference type="AlphaFoldDB" id="A0A1S5VFS5"/>